<dbReference type="SMART" id="SM00256">
    <property type="entry name" value="FBOX"/>
    <property type="match status" value="1"/>
</dbReference>
<evidence type="ECO:0000313" key="5">
    <source>
        <dbReference type="Proteomes" id="UP001152320"/>
    </source>
</evidence>
<dbReference type="GO" id="GO:0031398">
    <property type="term" value="P:positive regulation of protein ubiquitination"/>
    <property type="evidence" value="ECO:0007669"/>
    <property type="project" value="TreeGrafter"/>
</dbReference>
<dbReference type="PROSITE" id="PS50181">
    <property type="entry name" value="FBOX"/>
    <property type="match status" value="1"/>
</dbReference>
<dbReference type="Pfam" id="PF25372">
    <property type="entry name" value="DUF7885"/>
    <property type="match status" value="1"/>
</dbReference>
<evidence type="ECO:0000313" key="4">
    <source>
        <dbReference type="EMBL" id="KAJ8040477.1"/>
    </source>
</evidence>
<evidence type="ECO:0000256" key="2">
    <source>
        <dbReference type="SAM" id="MobiDB-lite"/>
    </source>
</evidence>
<reference evidence="4" key="1">
    <citation type="submission" date="2021-10" db="EMBL/GenBank/DDBJ databases">
        <title>Tropical sea cucumber genome reveals ecological adaptation and Cuvierian tubules defense mechanism.</title>
        <authorList>
            <person name="Chen T."/>
        </authorList>
    </citation>
    <scope>NUCLEOTIDE SEQUENCE</scope>
    <source>
        <strain evidence="4">Nanhai2018</strain>
        <tissue evidence="4">Muscle</tissue>
    </source>
</reference>
<dbReference type="SUPFAM" id="SSF81383">
    <property type="entry name" value="F-box domain"/>
    <property type="match status" value="1"/>
</dbReference>
<evidence type="ECO:0000259" key="3">
    <source>
        <dbReference type="PROSITE" id="PS50181"/>
    </source>
</evidence>
<dbReference type="PANTHER" id="PTHR20933:SF4">
    <property type="entry name" value="F-BOX INVOLVED IN POLYQ PATHOGENESIS, ISOFORM A"/>
    <property type="match status" value="1"/>
</dbReference>
<dbReference type="InterPro" id="IPR006553">
    <property type="entry name" value="Leu-rich_rpt_Cys-con_subtyp"/>
</dbReference>
<feature type="domain" description="F-box" evidence="3">
    <location>
        <begin position="48"/>
        <end position="94"/>
    </location>
</feature>
<dbReference type="OrthoDB" id="3219396at2759"/>
<sequence length="352" mass="40319">MSSKAKQENDYESPAATSNEIVTRPRKVRRQAKCVNTSDRKETDFAEVSRILQLPEMVLLHVFSFLPVEDKCRSSRVCKLFRRLMKDPQLWKSVDLIPCTIRLQALTVFTRRYLSKSLLELSLKGLLWTTAKTSLLSNSFLSELRERCPNLRKFVVLNANLQDIMSSLFPKNVEVLRINYCQVREGWFHSAVEVGNFLNIKCLNITGCGRFTNKDIASLKQMKKLEELNILGCYRLTDQALETIAKDHINLKKLLIGDSDYTNKGILMISQSLKSLRSFTLQNCEFVTGQCLNYILRMTTLEELDISYNPQFNDTHVSMLRKGLPQLKVLRVEEAFAPVQSAGDVNHDDGVQ</sequence>
<dbReference type="InterPro" id="IPR036047">
    <property type="entry name" value="F-box-like_dom_sf"/>
</dbReference>
<dbReference type="InterPro" id="IPR001810">
    <property type="entry name" value="F-box_dom"/>
</dbReference>
<accession>A0A9Q1C8U3</accession>
<dbReference type="AlphaFoldDB" id="A0A9Q1C8U3"/>
<dbReference type="Proteomes" id="UP001152320">
    <property type="component" value="Chromosome 6"/>
</dbReference>
<dbReference type="InterPro" id="IPR032675">
    <property type="entry name" value="LRR_dom_sf"/>
</dbReference>
<evidence type="ECO:0000256" key="1">
    <source>
        <dbReference type="ARBA" id="ARBA00022786"/>
    </source>
</evidence>
<keyword evidence="5" id="KW-1185">Reference proteome</keyword>
<dbReference type="Pfam" id="PF12937">
    <property type="entry name" value="F-box-like"/>
    <property type="match status" value="1"/>
</dbReference>
<proteinExistence type="predicted"/>
<organism evidence="4 5">
    <name type="scientific">Holothuria leucospilota</name>
    <name type="common">Black long sea cucumber</name>
    <name type="synonym">Mertensiothuria leucospilota</name>
    <dbReference type="NCBI Taxonomy" id="206669"/>
    <lineage>
        <taxon>Eukaryota</taxon>
        <taxon>Metazoa</taxon>
        <taxon>Echinodermata</taxon>
        <taxon>Eleutherozoa</taxon>
        <taxon>Echinozoa</taxon>
        <taxon>Holothuroidea</taxon>
        <taxon>Aspidochirotacea</taxon>
        <taxon>Aspidochirotida</taxon>
        <taxon>Holothuriidae</taxon>
        <taxon>Holothuria</taxon>
    </lineage>
</organism>
<name>A0A9Q1C8U3_HOLLE</name>
<dbReference type="Gene3D" id="3.80.10.10">
    <property type="entry name" value="Ribonuclease Inhibitor"/>
    <property type="match status" value="1"/>
</dbReference>
<dbReference type="InterPro" id="IPR057207">
    <property type="entry name" value="FBXL15_LRR"/>
</dbReference>
<feature type="region of interest" description="Disordered" evidence="2">
    <location>
        <begin position="1"/>
        <end position="25"/>
    </location>
</feature>
<dbReference type="PANTHER" id="PTHR20933">
    <property type="entry name" value="F-BOX ONLY PROTEIN 33"/>
    <property type="match status" value="1"/>
</dbReference>
<dbReference type="SUPFAM" id="SSF52047">
    <property type="entry name" value="RNI-like"/>
    <property type="match status" value="1"/>
</dbReference>
<gene>
    <name evidence="4" type="ORF">HOLleu_14777</name>
</gene>
<dbReference type="EMBL" id="JAIZAY010000006">
    <property type="protein sequence ID" value="KAJ8040477.1"/>
    <property type="molecule type" value="Genomic_DNA"/>
</dbReference>
<dbReference type="SMART" id="SM00367">
    <property type="entry name" value="LRR_CC"/>
    <property type="match status" value="2"/>
</dbReference>
<protein>
    <submittedName>
        <fullName evidence="4">F-box/LRR-repeat protein 12</fullName>
    </submittedName>
</protein>
<keyword evidence="1" id="KW-0833">Ubl conjugation pathway</keyword>
<comment type="caution">
    <text evidence="4">The sequence shown here is derived from an EMBL/GenBank/DDBJ whole genome shotgun (WGS) entry which is preliminary data.</text>
</comment>